<dbReference type="Proteomes" id="UP000192610">
    <property type="component" value="Unassembled WGS sequence"/>
</dbReference>
<organism evidence="10 11">
    <name type="scientific">Niastella yeongjuensis</name>
    <dbReference type="NCBI Taxonomy" id="354355"/>
    <lineage>
        <taxon>Bacteria</taxon>
        <taxon>Pseudomonadati</taxon>
        <taxon>Bacteroidota</taxon>
        <taxon>Chitinophagia</taxon>
        <taxon>Chitinophagales</taxon>
        <taxon>Chitinophagaceae</taxon>
        <taxon>Niastella</taxon>
    </lineage>
</organism>
<dbReference type="PROSITE" id="PS52016">
    <property type="entry name" value="TONB_DEPENDENT_REC_3"/>
    <property type="match status" value="1"/>
</dbReference>
<dbReference type="InterPro" id="IPR023996">
    <property type="entry name" value="TonB-dep_OMP_SusC/RagA"/>
</dbReference>
<dbReference type="Gene3D" id="2.60.40.1120">
    <property type="entry name" value="Carboxypeptidase-like, regulatory domain"/>
    <property type="match status" value="1"/>
</dbReference>
<dbReference type="InterPro" id="IPR008969">
    <property type="entry name" value="CarboxyPept-like_regulatory"/>
</dbReference>
<feature type="domain" description="TonB-dependent receptor plug" evidence="9">
    <location>
        <begin position="201"/>
        <end position="305"/>
    </location>
</feature>
<dbReference type="InterPro" id="IPR039426">
    <property type="entry name" value="TonB-dep_rcpt-like"/>
</dbReference>
<dbReference type="AlphaFoldDB" id="A0A1V9F557"/>
<protein>
    <recommendedName>
        <fullName evidence="9">TonB-dependent receptor plug domain-containing protein</fullName>
    </recommendedName>
</protein>
<dbReference type="GO" id="GO:0009279">
    <property type="term" value="C:cell outer membrane"/>
    <property type="evidence" value="ECO:0007669"/>
    <property type="project" value="UniProtKB-SubCell"/>
</dbReference>
<dbReference type="NCBIfam" id="TIGR04056">
    <property type="entry name" value="OMP_RagA_SusC"/>
    <property type="match status" value="1"/>
</dbReference>
<evidence type="ECO:0000313" key="10">
    <source>
        <dbReference type="EMBL" id="OQP53484.1"/>
    </source>
</evidence>
<dbReference type="RefSeq" id="WP_207631490.1">
    <property type="nucleotide sequence ID" value="NZ_FOCZ01000008.1"/>
</dbReference>
<comment type="subcellular location">
    <subcellularLocation>
        <location evidence="1 7">Cell outer membrane</location>
        <topology evidence="1 7">Multi-pass membrane protein</topology>
    </subcellularLocation>
</comment>
<keyword evidence="6 7" id="KW-0998">Cell outer membrane</keyword>
<accession>A0A1V9F557</accession>
<evidence type="ECO:0000256" key="1">
    <source>
        <dbReference type="ARBA" id="ARBA00004571"/>
    </source>
</evidence>
<dbReference type="InterPro" id="IPR012910">
    <property type="entry name" value="Plug_dom"/>
</dbReference>
<evidence type="ECO:0000256" key="2">
    <source>
        <dbReference type="ARBA" id="ARBA00022448"/>
    </source>
</evidence>
<feature type="signal peptide" evidence="8">
    <location>
        <begin position="1"/>
        <end position="17"/>
    </location>
</feature>
<dbReference type="Pfam" id="PF07715">
    <property type="entry name" value="Plug"/>
    <property type="match status" value="1"/>
</dbReference>
<feature type="chain" id="PRO_5012054132" description="TonB-dependent receptor plug domain-containing protein" evidence="8">
    <location>
        <begin position="18"/>
        <end position="1129"/>
    </location>
</feature>
<reference evidence="11" key="1">
    <citation type="submission" date="2016-04" db="EMBL/GenBank/DDBJ databases">
        <authorList>
            <person name="Chen L."/>
            <person name="Zhuang W."/>
            <person name="Wang G."/>
        </authorList>
    </citation>
    <scope>NUCLEOTIDE SEQUENCE [LARGE SCALE GENOMIC DNA]</scope>
    <source>
        <strain evidence="11">17621</strain>
    </source>
</reference>
<sequence length="1129" mass="125137">MKLTAFLLFAGFMQVSANGISQTVTLTKKQAPLASVFREIQKQTGYRFFYTLELLENTGKVDIDVKNAPLNVALDKCLANQPLVYSIVEKHVIIELKAPKPPTADRLAKPVKGTVKDAEGNPLAGVNITIKNSTIGTTTNATGQFTLPAEEKDVLVISAVSYVTVEIPVGKEETFNITLELSKKNLNEVVVIGYGTQKVGNLTGAISNVSSKQLESRPLVNLAQGLQGTVPGLNVDLNNGAPGQGGSFSIRGNGSLDPTNAAPLVLVDGVVMDPNLISPDDVADVTVLKDAASAAIYGGRAAYGVILITTKKGRPNAGMKMSYSGNYTISRPTRMPEYLTGPEYINMFRAAQRNSSGGTYQNFTDQDSIMALAYYKDPANNPNVYVDPANPSFYRYVGNTDWIKELYPGWQPMTNHNLSVSGGEGKTTYMASLGYYNQKGLLKEAHQEYNRYNATLKVNTKATSWLELNFKTALNHSDLNTPNGTKFNDTSSLTSGFIPTDLKPIMPIYHPDGHFSGQGSFTNQFALMALNGRQKYSINDLWLSGGVVIKPVNHVRIVADYTWNFYNNNRTQHYKAFNEYGVNGVLLGTYPWTSPSRLYQTDSTDTYYALNGYIEYENTFAKKHYVKAMAGYNEELKQNKGFNVTAKNLIDPTMPSLVPNYDPSPVIGGAQNQWAVSGSFFRVNYFFDNKYLLEVNGRYDGTSRFPRGNRYIFAPSVSGGWRVSEEKFFAPLTKYVDQLKVRASYGTLGNQATTKPYPYIATMPVGQTGYVFDNNLTSPYVGAPGLVNANFTWEKVTTFNLGADASLLDSRLNITFDRYTRTTSDMLVGSFPLPAILGTPPPSRNAAELKTKGWELNLVWRDKAMHDLHYSVAFNMADYRSTVTKYDLNPTGVIGNGVFYQGMKFGEIWGFTTDGFFQSQEEVQKSPSQNGLGYSRWVAGDIKYHDLNGDGKIDVGKNTVTDPGDQRIIGNNTPRYRFGLNLSADYKGFDVTVFFQGVLKRDYWLSGTYFWAFADDEWGVPVKSQLDSWTPQNPNAYYPLTQFGAGFDHQQQTKYLQNAAYTRLKQATIGYSVPSTFLKKFKMDRARVYVTGQNLFEFTKLHEGFDPELLSATAYPLSRAVTFGLQLGL</sequence>
<dbReference type="STRING" id="354355.SAMN05660816_04503"/>
<dbReference type="NCBIfam" id="TIGR04057">
    <property type="entry name" value="SusC_RagA_signa"/>
    <property type="match status" value="1"/>
</dbReference>
<proteinExistence type="inferred from homology"/>
<comment type="caution">
    <text evidence="10">The sequence shown here is derived from an EMBL/GenBank/DDBJ whole genome shotgun (WGS) entry which is preliminary data.</text>
</comment>
<dbReference type="Gene3D" id="2.170.130.10">
    <property type="entry name" value="TonB-dependent receptor, plug domain"/>
    <property type="match status" value="1"/>
</dbReference>
<dbReference type="InterPro" id="IPR023997">
    <property type="entry name" value="TonB-dep_OMP_SusC/RagA_CS"/>
</dbReference>
<dbReference type="InterPro" id="IPR036942">
    <property type="entry name" value="Beta-barrel_TonB_sf"/>
</dbReference>
<dbReference type="InterPro" id="IPR037066">
    <property type="entry name" value="Plug_dom_sf"/>
</dbReference>
<keyword evidence="11" id="KW-1185">Reference proteome</keyword>
<evidence type="ECO:0000256" key="5">
    <source>
        <dbReference type="ARBA" id="ARBA00023136"/>
    </source>
</evidence>
<keyword evidence="5 7" id="KW-0472">Membrane</keyword>
<comment type="similarity">
    <text evidence="7">Belongs to the TonB-dependent receptor family.</text>
</comment>
<evidence type="ECO:0000256" key="7">
    <source>
        <dbReference type="PROSITE-ProRule" id="PRU01360"/>
    </source>
</evidence>
<name>A0A1V9F557_9BACT</name>
<evidence type="ECO:0000256" key="3">
    <source>
        <dbReference type="ARBA" id="ARBA00022452"/>
    </source>
</evidence>
<dbReference type="SUPFAM" id="SSF56935">
    <property type="entry name" value="Porins"/>
    <property type="match status" value="1"/>
</dbReference>
<evidence type="ECO:0000313" key="11">
    <source>
        <dbReference type="Proteomes" id="UP000192610"/>
    </source>
</evidence>
<gene>
    <name evidence="10" type="ORF">A4H97_23490</name>
</gene>
<keyword evidence="2 7" id="KW-0813">Transport</keyword>
<evidence type="ECO:0000256" key="8">
    <source>
        <dbReference type="SAM" id="SignalP"/>
    </source>
</evidence>
<keyword evidence="8" id="KW-0732">Signal</keyword>
<keyword evidence="4 7" id="KW-0812">Transmembrane</keyword>
<evidence type="ECO:0000256" key="6">
    <source>
        <dbReference type="ARBA" id="ARBA00023237"/>
    </source>
</evidence>
<dbReference type="Gene3D" id="2.40.170.20">
    <property type="entry name" value="TonB-dependent receptor, beta-barrel domain"/>
    <property type="match status" value="1"/>
</dbReference>
<keyword evidence="3 7" id="KW-1134">Transmembrane beta strand</keyword>
<dbReference type="SUPFAM" id="SSF49464">
    <property type="entry name" value="Carboxypeptidase regulatory domain-like"/>
    <property type="match status" value="1"/>
</dbReference>
<evidence type="ECO:0000259" key="9">
    <source>
        <dbReference type="Pfam" id="PF07715"/>
    </source>
</evidence>
<dbReference type="EMBL" id="LVXG01000006">
    <property type="protein sequence ID" value="OQP53484.1"/>
    <property type="molecule type" value="Genomic_DNA"/>
</dbReference>
<dbReference type="Pfam" id="PF13715">
    <property type="entry name" value="CarbopepD_reg_2"/>
    <property type="match status" value="1"/>
</dbReference>
<evidence type="ECO:0000256" key="4">
    <source>
        <dbReference type="ARBA" id="ARBA00022692"/>
    </source>
</evidence>